<reference evidence="2" key="1">
    <citation type="submission" date="2022-10" db="EMBL/GenBank/DDBJ databases">
        <title>Tapping the CABI collections for fungal endophytes: first genome assemblies for Collariella, Neodidymelliopsis, Ascochyta clinopodiicola, Didymella pomorum, Didymosphaeria variabile, Neocosmospora piperis and Neocucurbitaria cava.</title>
        <authorList>
            <person name="Hill R."/>
        </authorList>
    </citation>
    <scope>NUCLEOTIDE SEQUENCE</scope>
    <source>
        <strain evidence="2">IMI 366586</strain>
    </source>
</reference>
<dbReference type="Proteomes" id="UP001140502">
    <property type="component" value="Unassembled WGS sequence"/>
</dbReference>
<feature type="compositionally biased region" description="Basic and acidic residues" evidence="1">
    <location>
        <begin position="105"/>
        <end position="118"/>
    </location>
</feature>
<comment type="caution">
    <text evidence="2">The sequence shown here is derived from an EMBL/GenBank/DDBJ whole genome shotgun (WGS) entry which is preliminary data.</text>
</comment>
<evidence type="ECO:0000313" key="3">
    <source>
        <dbReference type="Proteomes" id="UP001140502"/>
    </source>
</evidence>
<evidence type="ECO:0000313" key="2">
    <source>
        <dbReference type="EMBL" id="KAJ4309111.1"/>
    </source>
</evidence>
<proteinExistence type="predicted"/>
<feature type="region of interest" description="Disordered" evidence="1">
    <location>
        <begin position="105"/>
        <end position="135"/>
    </location>
</feature>
<dbReference type="EMBL" id="JAPEUR010000462">
    <property type="protein sequence ID" value="KAJ4309111.1"/>
    <property type="molecule type" value="Genomic_DNA"/>
</dbReference>
<organism evidence="2 3">
    <name type="scientific">Fusarium piperis</name>
    <dbReference type="NCBI Taxonomy" id="1435070"/>
    <lineage>
        <taxon>Eukaryota</taxon>
        <taxon>Fungi</taxon>
        <taxon>Dikarya</taxon>
        <taxon>Ascomycota</taxon>
        <taxon>Pezizomycotina</taxon>
        <taxon>Sordariomycetes</taxon>
        <taxon>Hypocreomycetidae</taxon>
        <taxon>Hypocreales</taxon>
        <taxon>Nectriaceae</taxon>
        <taxon>Fusarium</taxon>
        <taxon>Fusarium solani species complex</taxon>
    </lineage>
</organism>
<gene>
    <name evidence="2" type="ORF">N0V84_011696</name>
</gene>
<evidence type="ECO:0000256" key="1">
    <source>
        <dbReference type="SAM" id="MobiDB-lite"/>
    </source>
</evidence>
<dbReference type="AlphaFoldDB" id="A0A9W8TA12"/>
<keyword evidence="3" id="KW-1185">Reference proteome</keyword>
<sequence length="135" mass="15263">MALDELKLEVAVKPCPEQRDQTSYGYRALTCPRRFVQGVECQATDDFSIITEKDLFFNLLCRPVDVERFRQPLNKALQILQDKALERKLTSFNSEELQLRWDEAAAAREAADRPERKARGAQGGHGQSGAGDKSH</sequence>
<protein>
    <submittedName>
        <fullName evidence="2">Uncharacterized protein</fullName>
    </submittedName>
</protein>
<accession>A0A9W8TA12</accession>
<name>A0A9W8TA12_9HYPO</name>